<accession>B0TBF5</accession>
<protein>
    <submittedName>
        <fullName evidence="3">Alcohol dehydrogenase, putative</fullName>
    </submittedName>
</protein>
<dbReference type="PANTHER" id="PTHR30388:SF6">
    <property type="entry name" value="XANTHINE DEHYDROGENASE SUBUNIT A-RELATED"/>
    <property type="match status" value="1"/>
</dbReference>
<dbReference type="KEGG" id="hmo:HM1_2639"/>
<feature type="domain" description="XdhC- CoxI" evidence="1">
    <location>
        <begin position="294"/>
        <end position="359"/>
    </location>
</feature>
<evidence type="ECO:0000259" key="2">
    <source>
        <dbReference type="Pfam" id="PF13478"/>
    </source>
</evidence>
<organism evidence="3 4">
    <name type="scientific">Heliobacterium modesticaldum (strain ATCC 51547 / Ice1)</name>
    <dbReference type="NCBI Taxonomy" id="498761"/>
    <lineage>
        <taxon>Bacteria</taxon>
        <taxon>Bacillati</taxon>
        <taxon>Bacillota</taxon>
        <taxon>Clostridia</taxon>
        <taxon>Eubacteriales</taxon>
        <taxon>Heliobacteriaceae</taxon>
        <taxon>Heliomicrobium</taxon>
    </lineage>
</organism>
<evidence type="ECO:0000313" key="4">
    <source>
        <dbReference type="Proteomes" id="UP000008550"/>
    </source>
</evidence>
<dbReference type="Gene3D" id="3.40.50.720">
    <property type="entry name" value="NAD(P)-binding Rossmann-like Domain"/>
    <property type="match status" value="1"/>
</dbReference>
<feature type="domain" description="XdhC Rossmann" evidence="2">
    <location>
        <begin position="124"/>
        <end position="266"/>
    </location>
</feature>
<name>B0TBF5_HELMI</name>
<dbReference type="AlphaFoldDB" id="B0TBF5"/>
<gene>
    <name evidence="3" type="primary">adhP</name>
    <name evidence="3" type="ORF">HM1_2639</name>
</gene>
<dbReference type="OrthoDB" id="9773039at2"/>
<evidence type="ECO:0000259" key="1">
    <source>
        <dbReference type="Pfam" id="PF02625"/>
    </source>
</evidence>
<proteinExistence type="predicted"/>
<dbReference type="HOGENOM" id="CLU_041115_3_0_9"/>
<dbReference type="eggNOG" id="COG1975">
    <property type="taxonomic scope" value="Bacteria"/>
</dbReference>
<reference evidence="3 4" key="1">
    <citation type="journal article" date="2008" name="J. Bacteriol.">
        <title>The genome of Heliobacterium modesticaldum, a phototrophic representative of the Firmicutes containing the simplest photosynthetic apparatus.</title>
        <authorList>
            <person name="Sattley W.M."/>
            <person name="Madigan M.T."/>
            <person name="Swingley W.D."/>
            <person name="Cheung P.C."/>
            <person name="Clocksin K.M."/>
            <person name="Conrad A.L."/>
            <person name="Dejesa L.C."/>
            <person name="Honchak B.M."/>
            <person name="Jung D.O."/>
            <person name="Karbach L.E."/>
            <person name="Kurdoglu A."/>
            <person name="Lahiri S."/>
            <person name="Mastrian S.D."/>
            <person name="Page L.E."/>
            <person name="Taylor H.L."/>
            <person name="Wang Z.T."/>
            <person name="Raymond J."/>
            <person name="Chen M."/>
            <person name="Blankenship R.E."/>
            <person name="Touchman J.W."/>
        </authorList>
    </citation>
    <scope>NUCLEOTIDE SEQUENCE [LARGE SCALE GENOMIC DNA]</scope>
    <source>
        <strain evidence="4">ATCC 51547 / Ice1</strain>
    </source>
</reference>
<dbReference type="InterPro" id="IPR052698">
    <property type="entry name" value="MoCofactor_Util/Proc"/>
</dbReference>
<dbReference type="Pfam" id="PF13478">
    <property type="entry name" value="XdhC_C"/>
    <property type="match status" value="1"/>
</dbReference>
<keyword evidence="4" id="KW-1185">Reference proteome</keyword>
<dbReference type="Pfam" id="PF02625">
    <property type="entry name" value="XdhC_CoxI"/>
    <property type="match status" value="1"/>
</dbReference>
<dbReference type="STRING" id="498761.HM1_2639"/>
<evidence type="ECO:0000313" key="3">
    <source>
        <dbReference type="EMBL" id="ABZ85168.1"/>
    </source>
</evidence>
<dbReference type="PANTHER" id="PTHR30388">
    <property type="entry name" value="ALDEHYDE OXIDOREDUCTASE MOLYBDENUM COFACTOR ASSEMBLY PROTEIN"/>
    <property type="match status" value="1"/>
</dbReference>
<dbReference type="InterPro" id="IPR003777">
    <property type="entry name" value="XdhC_CoxI"/>
</dbReference>
<sequence length="387" mass="40980">MVYKDVLQTLEQGEACVVLTLIKEKAKKGSGVAGKRFLSYSEIRAAMDACIPVLSVTPFDQAKDFSSGQVNGLASFAVAPLFAQEALTLAEASLQSGRVVSKRVSLEGEAARLLAEPFYPPDELVILGGGHVSQALVPVAVMLGYRVTVVDDRPAFAAPKRFPGAAKVICNDFVRAIEELHLQPSCAVAIITRGHRHDLRCLEALVGKRLGYLGMLGSRRRVQLIKDHLRASGVFEEDIEQVQMPIGLPIGAQTPEEIAVSIAAQLIQARRGGRGGAGITVQDLELLRTLVESARRGTSAVLATVVEARGSTPRKAGAKLLVFRDGQMRGTIGGGCIEAEARREALLLLDGGAAGLFSFSLDNDAAAEEGMACGGTMEVLLEPVTAV</sequence>
<dbReference type="EMBL" id="CP000930">
    <property type="protein sequence ID" value="ABZ85168.1"/>
    <property type="molecule type" value="Genomic_DNA"/>
</dbReference>
<dbReference type="Proteomes" id="UP000008550">
    <property type="component" value="Chromosome"/>
</dbReference>
<dbReference type="InterPro" id="IPR027051">
    <property type="entry name" value="XdhC_Rossmann_dom"/>
</dbReference>